<evidence type="ECO:0000313" key="3">
    <source>
        <dbReference type="Proteomes" id="UP000007151"/>
    </source>
</evidence>
<dbReference type="KEGG" id="dpl:KGM_211708"/>
<dbReference type="Pfam" id="PF00134">
    <property type="entry name" value="Cyclin_N"/>
    <property type="match status" value="1"/>
</dbReference>
<accession>A0A212FFV9</accession>
<dbReference type="SMART" id="SM00385">
    <property type="entry name" value="CYCLIN"/>
    <property type="match status" value="1"/>
</dbReference>
<keyword evidence="3" id="KW-1185">Reference proteome</keyword>
<comment type="caution">
    <text evidence="2">The sequence shown here is derived from an EMBL/GenBank/DDBJ whole genome shotgun (WGS) entry which is preliminary data.</text>
</comment>
<proteinExistence type="inferred from homology"/>
<dbReference type="Proteomes" id="UP000007151">
    <property type="component" value="Unassembled WGS sequence"/>
</dbReference>
<organism evidence="2 3">
    <name type="scientific">Danaus plexippus plexippus</name>
    <dbReference type="NCBI Taxonomy" id="278856"/>
    <lineage>
        <taxon>Eukaryota</taxon>
        <taxon>Metazoa</taxon>
        <taxon>Ecdysozoa</taxon>
        <taxon>Arthropoda</taxon>
        <taxon>Hexapoda</taxon>
        <taxon>Insecta</taxon>
        <taxon>Pterygota</taxon>
        <taxon>Neoptera</taxon>
        <taxon>Endopterygota</taxon>
        <taxon>Lepidoptera</taxon>
        <taxon>Glossata</taxon>
        <taxon>Ditrysia</taxon>
        <taxon>Papilionoidea</taxon>
        <taxon>Nymphalidae</taxon>
        <taxon>Danainae</taxon>
        <taxon>Danaini</taxon>
        <taxon>Danaina</taxon>
        <taxon>Danaus</taxon>
        <taxon>Danaus</taxon>
    </lineage>
</organism>
<dbReference type="InterPro" id="IPR036915">
    <property type="entry name" value="Cyclin-like_sf"/>
</dbReference>
<dbReference type="OrthoDB" id="285802at2759"/>
<reference evidence="2 3" key="1">
    <citation type="journal article" date="2011" name="Cell">
        <title>The monarch butterfly genome yields insights into long-distance migration.</title>
        <authorList>
            <person name="Zhan S."/>
            <person name="Merlin C."/>
            <person name="Boore J.L."/>
            <person name="Reppert S.M."/>
        </authorList>
    </citation>
    <scope>NUCLEOTIDE SEQUENCE [LARGE SCALE GENOMIC DNA]</scope>
    <source>
        <strain evidence="2">F-2</strain>
    </source>
</reference>
<dbReference type="eggNOG" id="KOG0654">
    <property type="taxonomic scope" value="Eukaryota"/>
</dbReference>
<evidence type="ECO:0000313" key="2">
    <source>
        <dbReference type="EMBL" id="OWR52618.1"/>
    </source>
</evidence>
<dbReference type="InterPro" id="IPR039361">
    <property type="entry name" value="Cyclin"/>
</dbReference>
<keyword evidence="1" id="KW-0195">Cyclin</keyword>
<sequence length="427" mass="47998">MDSLNMSKLNLSSVRSAVNDNASKQDICQPKFESNVLTDPDDEHYCEYREEIWKNLLEQDAEKPIIHLQSPQLEFRGALVQQLRDVTKKLGLTVATLHSAVAQLDLFMDAHRLRADRLTHVALACLSLAAKNEEKISRAPTLKTLSKISGVQLCGKTFRQLEWMVGQHVRWRLLAPTPVTFAALLAQYVITDSDLTTRHPKFVRRFKRDGAKLLEAYLDLTLSDVRLKVVECVDVGCACVACARADLGLSAWPAWLAGRSGRSHAHVAPIARLLQRMMQILKSREAGDSEIDQGYSSARTSPNITPCTSPQYQISPASSTCSTSSRSYLNVDTSYRQRPVRPDNPYAVLDLDNSAPILPNHDYYIPTIENCQRVNNPSDYRYCRASRLIDYDSQQATSMAVKRGLDGNVDLDRKRYRLTSQMSQVVL</sequence>
<evidence type="ECO:0000256" key="1">
    <source>
        <dbReference type="RuleBase" id="RU000383"/>
    </source>
</evidence>
<dbReference type="InterPro" id="IPR006671">
    <property type="entry name" value="Cyclin_N"/>
</dbReference>
<dbReference type="CDD" id="cd20529">
    <property type="entry name" value="CYCLIN_CCNJ-like_rpt2"/>
    <property type="match status" value="1"/>
</dbReference>
<protein>
    <submittedName>
        <fullName evidence="2">Cyclin J</fullName>
    </submittedName>
</protein>
<dbReference type="STRING" id="278856.A0A212FFV9"/>
<dbReference type="EMBL" id="AGBW02008759">
    <property type="protein sequence ID" value="OWR52618.1"/>
    <property type="molecule type" value="Genomic_DNA"/>
</dbReference>
<comment type="similarity">
    <text evidence="1">Belongs to the cyclin family.</text>
</comment>
<dbReference type="AlphaFoldDB" id="A0A212FFV9"/>
<dbReference type="SUPFAM" id="SSF47954">
    <property type="entry name" value="Cyclin-like"/>
    <property type="match status" value="1"/>
</dbReference>
<gene>
    <name evidence="2" type="ORF">KGM_211708</name>
</gene>
<dbReference type="InterPro" id="IPR013763">
    <property type="entry name" value="Cyclin-like_dom"/>
</dbReference>
<dbReference type="PANTHER" id="PTHR10177">
    <property type="entry name" value="CYCLINS"/>
    <property type="match status" value="1"/>
</dbReference>
<dbReference type="FunCoup" id="A0A212FFV9">
    <property type="interactions" value="193"/>
</dbReference>
<dbReference type="Gene3D" id="1.10.472.10">
    <property type="entry name" value="Cyclin-like"/>
    <property type="match status" value="2"/>
</dbReference>
<name>A0A212FFV9_DANPL</name>